<dbReference type="PANTHER" id="PTHR21089">
    <property type="entry name" value="SHIKIMATE DEHYDROGENASE"/>
    <property type="match status" value="1"/>
</dbReference>
<dbReference type="Proteomes" id="UP001589748">
    <property type="component" value="Unassembled WGS sequence"/>
</dbReference>
<keyword evidence="2" id="KW-0028">Amino-acid biosynthesis</keyword>
<dbReference type="InterPro" id="IPR036291">
    <property type="entry name" value="NAD(P)-bd_dom_sf"/>
</dbReference>
<dbReference type="RefSeq" id="WP_380137807.1">
    <property type="nucleotide sequence ID" value="NZ_JBHLUI010000008.1"/>
</dbReference>
<evidence type="ECO:0000313" key="7">
    <source>
        <dbReference type="Proteomes" id="UP001589748"/>
    </source>
</evidence>
<dbReference type="EC" id="1.1.1.25" evidence="6"/>
<protein>
    <submittedName>
        <fullName evidence="6">Shikimate dehydrogenase</fullName>
        <ecNumber evidence="6">1.1.1.25</ecNumber>
    </submittedName>
</protein>
<dbReference type="PANTHER" id="PTHR21089:SF1">
    <property type="entry name" value="BIFUNCTIONAL 3-DEHYDROQUINATE DEHYDRATASE_SHIKIMATE DEHYDROGENASE, CHLOROPLASTIC"/>
    <property type="match status" value="1"/>
</dbReference>
<keyword evidence="7" id="KW-1185">Reference proteome</keyword>
<feature type="domain" description="Shikimate dehydrogenase substrate binding N-terminal" evidence="4">
    <location>
        <begin position="5"/>
        <end position="87"/>
    </location>
</feature>
<dbReference type="Gene3D" id="3.40.50.720">
    <property type="entry name" value="NAD(P)-binding Rossmann-like Domain"/>
    <property type="match status" value="1"/>
</dbReference>
<keyword evidence="6" id="KW-0560">Oxidoreductase</keyword>
<evidence type="ECO:0000256" key="2">
    <source>
        <dbReference type="ARBA" id="ARBA00023141"/>
    </source>
</evidence>
<proteinExistence type="predicted"/>
<dbReference type="InterPro" id="IPR022893">
    <property type="entry name" value="Shikimate_DH_fam"/>
</dbReference>
<evidence type="ECO:0000259" key="5">
    <source>
        <dbReference type="Pfam" id="PF18317"/>
    </source>
</evidence>
<accession>A0ABV5LUU1</accession>
<evidence type="ECO:0000256" key="1">
    <source>
        <dbReference type="ARBA" id="ARBA00004871"/>
    </source>
</evidence>
<dbReference type="CDD" id="cd01065">
    <property type="entry name" value="NAD_bind_Shikimate_DH"/>
    <property type="match status" value="1"/>
</dbReference>
<evidence type="ECO:0000256" key="3">
    <source>
        <dbReference type="SAM" id="MobiDB-lite"/>
    </source>
</evidence>
<comment type="pathway">
    <text evidence="1">Metabolic intermediate biosynthesis; chorismate biosynthesis; chorismate from D-erythrose 4-phosphate and phosphoenolpyruvate: step 4/7.</text>
</comment>
<reference evidence="6 7" key="1">
    <citation type="submission" date="2024-09" db="EMBL/GenBank/DDBJ databases">
        <authorList>
            <person name="Sun Q."/>
            <person name="Mori K."/>
        </authorList>
    </citation>
    <scope>NUCLEOTIDE SEQUENCE [LARGE SCALE GENOMIC DNA]</scope>
    <source>
        <strain evidence="6 7">TISTR 1856</strain>
    </source>
</reference>
<organism evidence="6 7">
    <name type="scientific">Kineococcus gynurae</name>
    <dbReference type="NCBI Taxonomy" id="452979"/>
    <lineage>
        <taxon>Bacteria</taxon>
        <taxon>Bacillati</taxon>
        <taxon>Actinomycetota</taxon>
        <taxon>Actinomycetes</taxon>
        <taxon>Kineosporiales</taxon>
        <taxon>Kineosporiaceae</taxon>
        <taxon>Kineococcus</taxon>
    </lineage>
</organism>
<dbReference type="Pfam" id="PF08501">
    <property type="entry name" value="Shikimate_dh_N"/>
    <property type="match status" value="1"/>
</dbReference>
<keyword evidence="2" id="KW-0057">Aromatic amino acid biosynthesis</keyword>
<dbReference type="NCBIfam" id="NF001311">
    <property type="entry name" value="PRK00258.1-3"/>
    <property type="match status" value="1"/>
</dbReference>
<comment type="caution">
    <text evidence="6">The sequence shown here is derived from an EMBL/GenBank/DDBJ whole genome shotgun (WGS) entry which is preliminary data.</text>
</comment>
<sequence>MRAAVCGSPIAHSLSPALHRAAYAELGLTDWSYDLLEVDEARLPALVESLDTGWAGLSLTMPLKQAIVPLVDEVSDFARAVGSVNTVLVQPRLDRAHLPGRRAVRLRAENTDVLGLVTALAQAGAGRIERGVVLGGGATARSAVVALLQAGCPRPVAVVRSPDRAAELTATAARLGGEVEIRGWDELPVALTADVVVSTVPASAGAALADALLAAFRPVWWPLLLDVVYAPWPTTLARSWRGPVVGGFEMLLHQAAAQVRLMTGLEPPVEVMRAAGSAELRRRSEGVDLAAPAQVGGPAGRQRTGDS</sequence>
<dbReference type="Gene3D" id="3.40.50.10860">
    <property type="entry name" value="Leucine Dehydrogenase, chain A, domain 1"/>
    <property type="match status" value="1"/>
</dbReference>
<dbReference type="InterPro" id="IPR041121">
    <property type="entry name" value="SDH_C"/>
</dbReference>
<dbReference type="Pfam" id="PF18317">
    <property type="entry name" value="SDH_C"/>
    <property type="match status" value="1"/>
</dbReference>
<dbReference type="GO" id="GO:0004764">
    <property type="term" value="F:shikimate 3-dehydrogenase (NADP+) activity"/>
    <property type="evidence" value="ECO:0007669"/>
    <property type="project" value="UniProtKB-EC"/>
</dbReference>
<dbReference type="InterPro" id="IPR046346">
    <property type="entry name" value="Aminoacid_DH-like_N_sf"/>
</dbReference>
<name>A0ABV5LUU1_9ACTN</name>
<gene>
    <name evidence="6" type="ORF">ACFFVI_12710</name>
</gene>
<feature type="region of interest" description="Disordered" evidence="3">
    <location>
        <begin position="281"/>
        <end position="307"/>
    </location>
</feature>
<evidence type="ECO:0000313" key="6">
    <source>
        <dbReference type="EMBL" id="MFB9377829.1"/>
    </source>
</evidence>
<evidence type="ECO:0000259" key="4">
    <source>
        <dbReference type="Pfam" id="PF08501"/>
    </source>
</evidence>
<dbReference type="SUPFAM" id="SSF53223">
    <property type="entry name" value="Aminoacid dehydrogenase-like, N-terminal domain"/>
    <property type="match status" value="1"/>
</dbReference>
<dbReference type="SUPFAM" id="SSF51735">
    <property type="entry name" value="NAD(P)-binding Rossmann-fold domains"/>
    <property type="match status" value="1"/>
</dbReference>
<dbReference type="EMBL" id="JBHMDM010000007">
    <property type="protein sequence ID" value="MFB9377829.1"/>
    <property type="molecule type" value="Genomic_DNA"/>
</dbReference>
<feature type="domain" description="SDH C-terminal" evidence="5">
    <location>
        <begin position="247"/>
        <end position="275"/>
    </location>
</feature>
<dbReference type="InterPro" id="IPR013708">
    <property type="entry name" value="Shikimate_DH-bd_N"/>
</dbReference>